<accession>A0A4T0WVZ0</accession>
<evidence type="ECO:0008006" key="6">
    <source>
        <dbReference type="Google" id="ProtNLM"/>
    </source>
</evidence>
<dbReference type="InterPro" id="IPR029021">
    <property type="entry name" value="Prot-tyrosine_phosphatase-like"/>
</dbReference>
<dbReference type="InterPro" id="IPR016130">
    <property type="entry name" value="Tyr_Pase_AS"/>
</dbReference>
<dbReference type="STRING" id="52247.A0A4T0WVZ0"/>
<dbReference type="PRINTS" id="PR00700">
    <property type="entry name" value="PRTYPHPHTASE"/>
</dbReference>
<dbReference type="SMART" id="SM00404">
    <property type="entry name" value="PTPc_motif"/>
    <property type="match status" value="1"/>
</dbReference>
<dbReference type="InterPro" id="IPR003595">
    <property type="entry name" value="Tyr_Pase_cat"/>
</dbReference>
<dbReference type="PROSITE" id="PS00383">
    <property type="entry name" value="TYR_PHOSPHATASE_1"/>
    <property type="match status" value="1"/>
</dbReference>
<protein>
    <recommendedName>
        <fullName evidence="6">Protein-tyrosine-phosphatase</fullName>
    </recommendedName>
</protein>
<name>A0A4T0WVZ0_9ASCO</name>
<evidence type="ECO:0000313" key="5">
    <source>
        <dbReference type="Proteomes" id="UP000307173"/>
    </source>
</evidence>
<comment type="caution">
    <text evidence="4">The sequence shown here is derived from an EMBL/GenBank/DDBJ whole genome shotgun (WGS) entry which is preliminary data.</text>
</comment>
<feature type="domain" description="Tyrosine-protein phosphatase" evidence="2">
    <location>
        <begin position="3"/>
        <end position="230"/>
    </location>
</feature>
<gene>
    <name evidence="4" type="ORF">CANINC_005047</name>
</gene>
<evidence type="ECO:0000256" key="1">
    <source>
        <dbReference type="ARBA" id="ARBA00009649"/>
    </source>
</evidence>
<dbReference type="InterPro" id="IPR000387">
    <property type="entry name" value="Tyr_Pase_dom"/>
</dbReference>
<dbReference type="Gene3D" id="3.90.190.10">
    <property type="entry name" value="Protein tyrosine phosphatase superfamily"/>
    <property type="match status" value="1"/>
</dbReference>
<evidence type="ECO:0000259" key="2">
    <source>
        <dbReference type="PROSITE" id="PS50055"/>
    </source>
</evidence>
<feature type="domain" description="Tyrosine specific protein phosphatases" evidence="3">
    <location>
        <begin position="183"/>
        <end position="230"/>
    </location>
</feature>
<dbReference type="AlphaFoldDB" id="A0A4T0WVZ0"/>
<dbReference type="OrthoDB" id="10253954at2759"/>
<dbReference type="SMART" id="SM00194">
    <property type="entry name" value="PTPc"/>
    <property type="match status" value="1"/>
</dbReference>
<dbReference type="SUPFAM" id="SSF52799">
    <property type="entry name" value="(Phosphotyrosine protein) phosphatases II"/>
    <property type="match status" value="1"/>
</dbReference>
<dbReference type="PANTHER" id="PTHR19134">
    <property type="entry name" value="RECEPTOR-TYPE TYROSINE-PROTEIN PHOSPHATASE"/>
    <property type="match status" value="1"/>
</dbReference>
<dbReference type="GO" id="GO:0004725">
    <property type="term" value="F:protein tyrosine phosphatase activity"/>
    <property type="evidence" value="ECO:0007669"/>
    <property type="project" value="InterPro"/>
</dbReference>
<dbReference type="Proteomes" id="UP000307173">
    <property type="component" value="Unassembled WGS sequence"/>
</dbReference>
<sequence>MTIREEYKKLQEIDRDFYSRFEKLRGKNGEDRYSDVLPYAWSAVKLKKSDFTESGYINANYIRIDDEECIATQGPLSNTSKCFWQMVWEELCKVDNVNIIMVTELSEGGREKCFDYISIMREEVSEVFGKLGGVNVQFKEMFTICEGKVEIREILVEGGKIVRHVWIRGWPDFGVPINDDCNVNVIRWLEGKKVGKVFNIVHCSAGVGRSGTFIGLDYILRKGGSIFEID</sequence>
<dbReference type="PROSITE" id="PS50056">
    <property type="entry name" value="TYR_PHOSPHATASE_2"/>
    <property type="match status" value="1"/>
</dbReference>
<evidence type="ECO:0000259" key="3">
    <source>
        <dbReference type="PROSITE" id="PS50056"/>
    </source>
</evidence>
<reference evidence="4 5" key="1">
    <citation type="journal article" date="2019" name="Front. Genet.">
        <title>Whole-Genome Sequencing of the Opportunistic Yeast Pathogen Candida inconspicua Uncovers Its Hybrid Origin.</title>
        <authorList>
            <person name="Mixao V."/>
            <person name="Hansen A.P."/>
            <person name="Saus E."/>
            <person name="Boekhout T."/>
            <person name="Lass-Florl C."/>
            <person name="Gabaldon T."/>
        </authorList>
    </citation>
    <scope>NUCLEOTIDE SEQUENCE [LARGE SCALE GENOMIC DNA]</scope>
    <source>
        <strain evidence="4 5">CBS 180</strain>
    </source>
</reference>
<dbReference type="PROSITE" id="PS50055">
    <property type="entry name" value="TYR_PHOSPHATASE_PTP"/>
    <property type="match status" value="1"/>
</dbReference>
<comment type="similarity">
    <text evidence="1">Belongs to the protein-tyrosine phosphatase family. Non-receptor class subfamily.</text>
</comment>
<evidence type="ECO:0000313" key="4">
    <source>
        <dbReference type="EMBL" id="TID12948.1"/>
    </source>
</evidence>
<dbReference type="PANTHER" id="PTHR19134:SF544">
    <property type="entry name" value="IP14232P"/>
    <property type="match status" value="1"/>
</dbReference>
<dbReference type="Pfam" id="PF00102">
    <property type="entry name" value="Y_phosphatase"/>
    <property type="match status" value="1"/>
</dbReference>
<organism evidence="4 5">
    <name type="scientific">Pichia inconspicua</name>
    <dbReference type="NCBI Taxonomy" id="52247"/>
    <lineage>
        <taxon>Eukaryota</taxon>
        <taxon>Fungi</taxon>
        <taxon>Dikarya</taxon>
        <taxon>Ascomycota</taxon>
        <taxon>Saccharomycotina</taxon>
        <taxon>Pichiomycetes</taxon>
        <taxon>Pichiales</taxon>
        <taxon>Pichiaceae</taxon>
        <taxon>Pichia</taxon>
    </lineage>
</organism>
<keyword evidence="5" id="KW-1185">Reference proteome</keyword>
<dbReference type="InterPro" id="IPR050348">
    <property type="entry name" value="Protein-Tyr_Phosphatase"/>
</dbReference>
<dbReference type="InterPro" id="IPR000242">
    <property type="entry name" value="PTP_cat"/>
</dbReference>
<proteinExistence type="inferred from homology"/>
<dbReference type="EMBL" id="SELW01000684">
    <property type="protein sequence ID" value="TID12948.1"/>
    <property type="molecule type" value="Genomic_DNA"/>
</dbReference>